<evidence type="ECO:0000256" key="5">
    <source>
        <dbReference type="PIRSR" id="PIRSR006386-1"/>
    </source>
</evidence>
<dbReference type="GO" id="GO:0005739">
    <property type="term" value="C:mitochondrion"/>
    <property type="evidence" value="ECO:0007669"/>
    <property type="project" value="TreeGrafter"/>
</dbReference>
<dbReference type="Proteomes" id="UP001212152">
    <property type="component" value="Unassembled WGS sequence"/>
</dbReference>
<dbReference type="GO" id="GO:0004364">
    <property type="term" value="F:glutathione transferase activity"/>
    <property type="evidence" value="ECO:0007669"/>
    <property type="project" value="UniProtKB-UniRule"/>
</dbReference>
<keyword evidence="2 4" id="KW-0808">Transferase</keyword>
<gene>
    <name evidence="7" type="ORF">HDU87_006054</name>
</gene>
<dbReference type="PANTHER" id="PTHR42943:SF2">
    <property type="entry name" value="GLUTATHIONE S-TRANSFERASE KAPPA 1"/>
    <property type="match status" value="1"/>
</dbReference>
<dbReference type="GO" id="GO:0006749">
    <property type="term" value="P:glutathione metabolic process"/>
    <property type="evidence" value="ECO:0007669"/>
    <property type="project" value="TreeGrafter"/>
</dbReference>
<evidence type="ECO:0000256" key="2">
    <source>
        <dbReference type="ARBA" id="ARBA00022679"/>
    </source>
</evidence>
<dbReference type="InterPro" id="IPR001853">
    <property type="entry name" value="DSBA-like_thioredoxin_dom"/>
</dbReference>
<dbReference type="AlphaFoldDB" id="A0AAD5TQE3"/>
<feature type="active site" description="Nucleophile" evidence="5">
    <location>
        <position position="17"/>
    </location>
</feature>
<evidence type="ECO:0000256" key="1">
    <source>
        <dbReference type="ARBA" id="ARBA00006494"/>
    </source>
</evidence>
<name>A0AAD5TQE3_9FUNG</name>
<comment type="caution">
    <text evidence="7">The sequence shown here is derived from an EMBL/GenBank/DDBJ whole genome shotgun (WGS) entry which is preliminary data.</text>
</comment>
<dbReference type="PANTHER" id="PTHR42943">
    <property type="entry name" value="GLUTATHIONE S-TRANSFERASE KAPPA"/>
    <property type="match status" value="1"/>
</dbReference>
<dbReference type="InterPro" id="IPR036249">
    <property type="entry name" value="Thioredoxin-like_sf"/>
</dbReference>
<proteinExistence type="inferred from homology"/>
<evidence type="ECO:0000313" key="7">
    <source>
        <dbReference type="EMBL" id="KAJ3183936.1"/>
    </source>
</evidence>
<dbReference type="Gene3D" id="3.40.30.10">
    <property type="entry name" value="Glutaredoxin"/>
    <property type="match status" value="1"/>
</dbReference>
<dbReference type="InterPro" id="IPR051924">
    <property type="entry name" value="GST_Kappa/NadH"/>
</dbReference>
<evidence type="ECO:0000256" key="4">
    <source>
        <dbReference type="PIRNR" id="PIRNR006386"/>
    </source>
</evidence>
<dbReference type="GO" id="GO:0004602">
    <property type="term" value="F:glutathione peroxidase activity"/>
    <property type="evidence" value="ECO:0007669"/>
    <property type="project" value="TreeGrafter"/>
</dbReference>
<keyword evidence="8" id="KW-1185">Reference proteome</keyword>
<dbReference type="EMBL" id="JADGJQ010000005">
    <property type="protein sequence ID" value="KAJ3183936.1"/>
    <property type="molecule type" value="Genomic_DNA"/>
</dbReference>
<dbReference type="GO" id="GO:0005777">
    <property type="term" value="C:peroxisome"/>
    <property type="evidence" value="ECO:0007669"/>
    <property type="project" value="TreeGrafter"/>
</dbReference>
<comment type="catalytic activity">
    <reaction evidence="3 4">
        <text>RX + glutathione = an S-substituted glutathione + a halide anion + H(+)</text>
        <dbReference type="Rhea" id="RHEA:16437"/>
        <dbReference type="ChEBI" id="CHEBI:15378"/>
        <dbReference type="ChEBI" id="CHEBI:16042"/>
        <dbReference type="ChEBI" id="CHEBI:17792"/>
        <dbReference type="ChEBI" id="CHEBI:57925"/>
        <dbReference type="ChEBI" id="CHEBI:90779"/>
        <dbReference type="EC" id="2.5.1.18"/>
    </reaction>
</comment>
<organism evidence="7 8">
    <name type="scientific">Geranomyces variabilis</name>
    <dbReference type="NCBI Taxonomy" id="109894"/>
    <lineage>
        <taxon>Eukaryota</taxon>
        <taxon>Fungi</taxon>
        <taxon>Fungi incertae sedis</taxon>
        <taxon>Chytridiomycota</taxon>
        <taxon>Chytridiomycota incertae sedis</taxon>
        <taxon>Chytridiomycetes</taxon>
        <taxon>Spizellomycetales</taxon>
        <taxon>Powellomycetaceae</taxon>
        <taxon>Geranomyces</taxon>
    </lineage>
</organism>
<evidence type="ECO:0000313" key="8">
    <source>
        <dbReference type="Proteomes" id="UP001212152"/>
    </source>
</evidence>
<comment type="similarity">
    <text evidence="1 4">Belongs to the GST superfamily. Kappa family.</text>
</comment>
<dbReference type="EC" id="2.5.1.18" evidence="4"/>
<reference evidence="7" key="1">
    <citation type="submission" date="2020-05" db="EMBL/GenBank/DDBJ databases">
        <title>Phylogenomic resolution of chytrid fungi.</title>
        <authorList>
            <person name="Stajich J.E."/>
            <person name="Amses K."/>
            <person name="Simmons R."/>
            <person name="Seto K."/>
            <person name="Myers J."/>
            <person name="Bonds A."/>
            <person name="Quandt C.A."/>
            <person name="Barry K."/>
            <person name="Liu P."/>
            <person name="Grigoriev I."/>
            <person name="Longcore J.E."/>
            <person name="James T.Y."/>
        </authorList>
    </citation>
    <scope>NUCLEOTIDE SEQUENCE</scope>
    <source>
        <strain evidence="7">JEL0379</strain>
    </source>
</reference>
<dbReference type="InterPro" id="IPR014440">
    <property type="entry name" value="HCCAis_GSTk"/>
</dbReference>
<evidence type="ECO:0000256" key="3">
    <source>
        <dbReference type="ARBA" id="ARBA00047960"/>
    </source>
</evidence>
<sequence length="228" mass="25518">MPPPTSDVVRFVYDVVSPYSYIAFHLLRRLRSQWGFTLELEPVFLHFILTNPAVQTPPPGLNAQKRRAMNQDISRIKQMQNIPMSFPKNFPQSTLKAQRMLRGLKHHATPTQLETVTANMFNGYFQHGLDMTDQAVFLDAILPAVGGDKAEAERLLAFMDDAGVKADLVKAGEDAVKDGAYGTPTLFVTRGRDGQKALIFGSDRMDHLAWFLNKEPPVPAYKAQASKM</sequence>
<accession>A0AAD5TQE3</accession>
<feature type="domain" description="DSBA-like thioredoxin" evidence="6">
    <location>
        <begin position="9"/>
        <end position="209"/>
    </location>
</feature>
<protein>
    <recommendedName>
        <fullName evidence="4">Glutathione S-transferase kappa</fullName>
        <ecNumber evidence="4">2.5.1.18</ecNumber>
    </recommendedName>
</protein>
<dbReference type="Pfam" id="PF01323">
    <property type="entry name" value="DSBA"/>
    <property type="match status" value="1"/>
</dbReference>
<dbReference type="SUPFAM" id="SSF52833">
    <property type="entry name" value="Thioredoxin-like"/>
    <property type="match status" value="1"/>
</dbReference>
<evidence type="ECO:0000259" key="6">
    <source>
        <dbReference type="Pfam" id="PF01323"/>
    </source>
</evidence>
<dbReference type="PIRSF" id="PIRSF006386">
    <property type="entry name" value="HCCAis_GSTk"/>
    <property type="match status" value="1"/>
</dbReference>
<dbReference type="FunFam" id="3.40.30.10:FF:000096">
    <property type="entry name" value="Glutathione S-transferase kappa"/>
    <property type="match status" value="1"/>
</dbReference>